<evidence type="ECO:0000256" key="15">
    <source>
        <dbReference type="HAMAP-Rule" id="MF_00741"/>
    </source>
</evidence>
<dbReference type="EC" id="6.3.3.1" evidence="4 15"/>
<keyword evidence="6 15" id="KW-0963">Cytoplasm</keyword>
<dbReference type="EMBL" id="RKLV01000005">
    <property type="protein sequence ID" value="MCX2818920.1"/>
    <property type="molecule type" value="Genomic_DNA"/>
</dbReference>
<reference evidence="18" key="1">
    <citation type="submission" date="2022-09" db="EMBL/GenBank/DDBJ databases">
        <title>Haloadaptaus new haloarchaeum isolated from saline soil.</title>
        <authorList>
            <person name="Duran-Viseras A."/>
            <person name="Sanchez-Porro C."/>
            <person name="Ventosa A."/>
        </authorList>
    </citation>
    <scope>NUCLEOTIDE SEQUENCE</scope>
    <source>
        <strain evidence="18">F3-133</strain>
    </source>
</reference>
<dbReference type="AlphaFoldDB" id="A0A9Q4C4L7"/>
<keyword evidence="19" id="KW-1185">Reference proteome</keyword>
<evidence type="ECO:0000256" key="2">
    <source>
        <dbReference type="ARBA" id="ARBA00004686"/>
    </source>
</evidence>
<dbReference type="PANTHER" id="PTHR10520">
    <property type="entry name" value="TRIFUNCTIONAL PURINE BIOSYNTHETIC PROTEIN ADENOSINE-3-RELATED"/>
    <property type="match status" value="1"/>
</dbReference>
<dbReference type="PANTHER" id="PTHR10520:SF12">
    <property type="entry name" value="TRIFUNCTIONAL PURINE BIOSYNTHETIC PROTEIN ADENOSINE-3"/>
    <property type="match status" value="1"/>
</dbReference>
<dbReference type="Gene3D" id="3.90.650.10">
    <property type="entry name" value="PurM-like C-terminal domain"/>
    <property type="match status" value="1"/>
</dbReference>
<evidence type="ECO:0000313" key="18">
    <source>
        <dbReference type="EMBL" id="MCX2818920.1"/>
    </source>
</evidence>
<dbReference type="Pfam" id="PF02769">
    <property type="entry name" value="AIRS_C"/>
    <property type="match status" value="1"/>
</dbReference>
<evidence type="ECO:0000256" key="3">
    <source>
        <dbReference type="ARBA" id="ARBA00010280"/>
    </source>
</evidence>
<dbReference type="GO" id="GO:0006189">
    <property type="term" value="P:'de novo' IMP biosynthetic process"/>
    <property type="evidence" value="ECO:0007669"/>
    <property type="project" value="UniProtKB-UniRule"/>
</dbReference>
<evidence type="ECO:0000256" key="10">
    <source>
        <dbReference type="ARBA" id="ARBA00022840"/>
    </source>
</evidence>
<keyword evidence="9 15" id="KW-0658">Purine biosynthesis</keyword>
<evidence type="ECO:0000259" key="17">
    <source>
        <dbReference type="Pfam" id="PF02769"/>
    </source>
</evidence>
<protein>
    <recommendedName>
        <fullName evidence="5 15">Phosphoribosylformylglycinamidine cyclo-ligase</fullName>
        <ecNumber evidence="4 15">6.3.3.1</ecNumber>
    </recommendedName>
    <alternativeName>
        <fullName evidence="12 15">AIR synthase</fullName>
    </alternativeName>
    <alternativeName>
        <fullName evidence="13 15">AIRS</fullName>
    </alternativeName>
    <alternativeName>
        <fullName evidence="11 15">Phosphoribosyl-aminoimidazole synthetase</fullName>
    </alternativeName>
</protein>
<keyword evidence="10 15" id="KW-0067">ATP-binding</keyword>
<dbReference type="GO" id="GO:0004641">
    <property type="term" value="F:phosphoribosylformylglycinamidine cyclo-ligase activity"/>
    <property type="evidence" value="ECO:0007669"/>
    <property type="project" value="UniProtKB-UniRule"/>
</dbReference>
<evidence type="ECO:0000256" key="11">
    <source>
        <dbReference type="ARBA" id="ARBA00031908"/>
    </source>
</evidence>
<dbReference type="SUPFAM" id="SSF55326">
    <property type="entry name" value="PurM N-terminal domain-like"/>
    <property type="match status" value="1"/>
</dbReference>
<feature type="domain" description="PurM-like N-terminal" evidence="16">
    <location>
        <begin position="32"/>
        <end position="143"/>
    </location>
</feature>
<dbReference type="InterPro" id="IPR010918">
    <property type="entry name" value="PurM-like_C_dom"/>
</dbReference>
<dbReference type="GO" id="GO:0004637">
    <property type="term" value="F:phosphoribosylamine-glycine ligase activity"/>
    <property type="evidence" value="ECO:0007669"/>
    <property type="project" value="TreeGrafter"/>
</dbReference>
<evidence type="ECO:0000256" key="1">
    <source>
        <dbReference type="ARBA" id="ARBA00004496"/>
    </source>
</evidence>
<evidence type="ECO:0000256" key="9">
    <source>
        <dbReference type="ARBA" id="ARBA00022755"/>
    </source>
</evidence>
<feature type="domain" description="PurM-like C-terminal" evidence="17">
    <location>
        <begin position="155"/>
        <end position="312"/>
    </location>
</feature>
<comment type="pathway">
    <text evidence="2 15">Purine metabolism; IMP biosynthesis via de novo pathway; 5-amino-1-(5-phospho-D-ribosyl)imidazole from N(2)-formyl-N(1)-(5-phospho-D-ribosyl)glycinamide: step 2/2.</text>
</comment>
<proteinExistence type="inferred from homology"/>
<dbReference type="Gene3D" id="3.30.1330.10">
    <property type="entry name" value="PurM-like, N-terminal domain"/>
    <property type="match status" value="1"/>
</dbReference>
<dbReference type="InterPro" id="IPR036921">
    <property type="entry name" value="PurM-like_N_sf"/>
</dbReference>
<evidence type="ECO:0000256" key="14">
    <source>
        <dbReference type="ARBA" id="ARBA00049057"/>
    </source>
</evidence>
<gene>
    <name evidence="15 18" type="primary">purM</name>
    <name evidence="18" type="ORF">EGH25_06100</name>
</gene>
<evidence type="ECO:0000256" key="6">
    <source>
        <dbReference type="ARBA" id="ARBA00022490"/>
    </source>
</evidence>
<dbReference type="RefSeq" id="WP_266086760.1">
    <property type="nucleotide sequence ID" value="NZ_RKLV01000005.1"/>
</dbReference>
<comment type="caution">
    <text evidence="18">The sequence shown here is derived from an EMBL/GenBank/DDBJ whole genome shotgun (WGS) entry which is preliminary data.</text>
</comment>
<evidence type="ECO:0000256" key="5">
    <source>
        <dbReference type="ARBA" id="ARBA00020367"/>
    </source>
</evidence>
<keyword evidence="8 15" id="KW-0547">Nucleotide-binding</keyword>
<dbReference type="NCBIfam" id="TIGR00878">
    <property type="entry name" value="purM"/>
    <property type="match status" value="1"/>
</dbReference>
<dbReference type="HAMAP" id="MF_00741">
    <property type="entry name" value="AIRS"/>
    <property type="match status" value="1"/>
</dbReference>
<accession>A0A9Q4C4L7</accession>
<evidence type="ECO:0000313" key="19">
    <source>
        <dbReference type="Proteomes" id="UP001149411"/>
    </source>
</evidence>
<evidence type="ECO:0000256" key="4">
    <source>
        <dbReference type="ARBA" id="ARBA00013047"/>
    </source>
</evidence>
<evidence type="ECO:0000256" key="12">
    <source>
        <dbReference type="ARBA" id="ARBA00032931"/>
    </source>
</evidence>
<dbReference type="GO" id="GO:0005524">
    <property type="term" value="F:ATP binding"/>
    <property type="evidence" value="ECO:0007669"/>
    <property type="project" value="UniProtKB-KW"/>
</dbReference>
<dbReference type="InterPro" id="IPR016188">
    <property type="entry name" value="PurM-like_N"/>
</dbReference>
<organism evidence="18 19">
    <name type="scientific">Halorutilus salinus</name>
    <dbReference type="NCBI Taxonomy" id="2487751"/>
    <lineage>
        <taxon>Archaea</taxon>
        <taxon>Methanobacteriati</taxon>
        <taxon>Methanobacteriota</taxon>
        <taxon>Stenosarchaea group</taxon>
        <taxon>Halobacteria</taxon>
        <taxon>Halorutilales</taxon>
        <taxon>Halorutilaceae</taxon>
        <taxon>Halorutilus</taxon>
    </lineage>
</organism>
<dbReference type="InterPro" id="IPR004733">
    <property type="entry name" value="PurM_cligase"/>
</dbReference>
<comment type="subcellular location">
    <subcellularLocation>
        <location evidence="1 15">Cytoplasm</location>
    </subcellularLocation>
</comment>
<evidence type="ECO:0000256" key="8">
    <source>
        <dbReference type="ARBA" id="ARBA00022741"/>
    </source>
</evidence>
<dbReference type="GO" id="GO:0005829">
    <property type="term" value="C:cytosol"/>
    <property type="evidence" value="ECO:0007669"/>
    <property type="project" value="TreeGrafter"/>
</dbReference>
<dbReference type="FunFam" id="3.90.650.10:FF:000011">
    <property type="entry name" value="Phosphoribosylformylglycinamidine cyclo-ligase"/>
    <property type="match status" value="1"/>
</dbReference>
<dbReference type="GO" id="GO:0046084">
    <property type="term" value="P:adenine biosynthetic process"/>
    <property type="evidence" value="ECO:0007669"/>
    <property type="project" value="TreeGrafter"/>
</dbReference>
<sequence>MDYADAGVDIDESDDAVAALAASIAGGGGEYAGTFEYGDDTLALTTDGVGTKILVAEAVGDYSTVGIDCVAMNTNDLVAMNIEPLAFVDYLVVEEPDDDISAEIGEGLAEGAERAGVSVVGGETAVMPEVVDGVDLAGSCVGAADDGITDGSRTEPGDAVVGIPSNGVHSNGLTLARKALTGGDKDAYAETVPYADATVGDELLEPTRIYTSPLEAAREHDVRGMAHITGGGFTNLERLADARFVVDDPLPAQPVFDLIAERGDVDEDEMYRTFNMGTGFVLVVPDDEAEDVAETVDGRVIGRVEEGEGVVVDGVEL</sequence>
<evidence type="ECO:0000256" key="13">
    <source>
        <dbReference type="ARBA" id="ARBA00033093"/>
    </source>
</evidence>
<comment type="similarity">
    <text evidence="3 15">Belongs to the AIR synthase family.</text>
</comment>
<dbReference type="Pfam" id="PF00586">
    <property type="entry name" value="AIRS"/>
    <property type="match status" value="1"/>
</dbReference>
<dbReference type="Proteomes" id="UP001149411">
    <property type="component" value="Unassembled WGS sequence"/>
</dbReference>
<dbReference type="SUPFAM" id="SSF56042">
    <property type="entry name" value="PurM C-terminal domain-like"/>
    <property type="match status" value="1"/>
</dbReference>
<evidence type="ECO:0000256" key="7">
    <source>
        <dbReference type="ARBA" id="ARBA00022598"/>
    </source>
</evidence>
<comment type="catalytic activity">
    <reaction evidence="14 15">
        <text>2-formamido-N(1)-(5-O-phospho-beta-D-ribosyl)acetamidine + ATP = 5-amino-1-(5-phospho-beta-D-ribosyl)imidazole + ADP + phosphate + H(+)</text>
        <dbReference type="Rhea" id="RHEA:23032"/>
        <dbReference type="ChEBI" id="CHEBI:15378"/>
        <dbReference type="ChEBI" id="CHEBI:30616"/>
        <dbReference type="ChEBI" id="CHEBI:43474"/>
        <dbReference type="ChEBI" id="CHEBI:137981"/>
        <dbReference type="ChEBI" id="CHEBI:147287"/>
        <dbReference type="ChEBI" id="CHEBI:456216"/>
        <dbReference type="EC" id="6.3.3.1"/>
    </reaction>
</comment>
<evidence type="ECO:0000259" key="16">
    <source>
        <dbReference type="Pfam" id="PF00586"/>
    </source>
</evidence>
<dbReference type="CDD" id="cd02196">
    <property type="entry name" value="PurM"/>
    <property type="match status" value="1"/>
</dbReference>
<dbReference type="InterPro" id="IPR036676">
    <property type="entry name" value="PurM-like_C_sf"/>
</dbReference>
<name>A0A9Q4C4L7_9EURY</name>
<keyword evidence="7 15" id="KW-0436">Ligase</keyword>